<evidence type="ECO:0000256" key="1">
    <source>
        <dbReference type="PROSITE-ProRule" id="PRU00409"/>
    </source>
</evidence>
<dbReference type="RefSeq" id="WP_163948728.1">
    <property type="nucleotide sequence ID" value="NZ_JAAHBU010000325.1"/>
</dbReference>
<dbReference type="EMBL" id="JAAHBV010000066">
    <property type="protein sequence ID" value="NER59354.1"/>
    <property type="molecule type" value="Genomic_DNA"/>
</dbReference>
<keyword evidence="1" id="KW-0547">Nucleotide-binding</keyword>
<dbReference type="GO" id="GO:0046872">
    <property type="term" value="F:metal ion binding"/>
    <property type="evidence" value="ECO:0007669"/>
    <property type="project" value="InterPro"/>
</dbReference>
<dbReference type="SUPFAM" id="SSF56059">
    <property type="entry name" value="Glutathione synthetase ATP-binding domain-like"/>
    <property type="match status" value="1"/>
</dbReference>
<evidence type="ECO:0000313" key="5">
    <source>
        <dbReference type="Proteomes" id="UP000480410"/>
    </source>
</evidence>
<dbReference type="Proteomes" id="UP000482634">
    <property type="component" value="Unassembled WGS sequence"/>
</dbReference>
<dbReference type="InterPro" id="IPR011761">
    <property type="entry name" value="ATP-grasp"/>
</dbReference>
<evidence type="ECO:0000259" key="2">
    <source>
        <dbReference type="PROSITE" id="PS50975"/>
    </source>
</evidence>
<dbReference type="EMBL" id="JAAHBU010000325">
    <property type="protein sequence ID" value="NER65804.1"/>
    <property type="molecule type" value="Genomic_DNA"/>
</dbReference>
<dbReference type="PROSITE" id="PS50975">
    <property type="entry name" value="ATP_GRASP"/>
    <property type="match status" value="1"/>
</dbReference>
<dbReference type="PROSITE" id="PS00867">
    <property type="entry name" value="CPSASE_2"/>
    <property type="match status" value="1"/>
</dbReference>
<evidence type="ECO:0000313" key="4">
    <source>
        <dbReference type="EMBL" id="NER65804.1"/>
    </source>
</evidence>
<dbReference type="Gene3D" id="3.30.470.20">
    <property type="entry name" value="ATP-grasp fold, B domain"/>
    <property type="match status" value="1"/>
</dbReference>
<keyword evidence="6" id="KW-1185">Reference proteome</keyword>
<dbReference type="AlphaFoldDB" id="A0A6B3P245"/>
<gene>
    <name evidence="3" type="ORF">G3435_03935</name>
    <name evidence="4" type="ORF">G3436_20455</name>
</gene>
<feature type="domain" description="ATP-grasp" evidence="2">
    <location>
        <begin position="114"/>
        <end position="294"/>
    </location>
</feature>
<dbReference type="InterPro" id="IPR005479">
    <property type="entry name" value="CPAse_ATP-bd"/>
</dbReference>
<dbReference type="Proteomes" id="UP000480410">
    <property type="component" value="Unassembled WGS sequence"/>
</dbReference>
<dbReference type="GO" id="GO:0005524">
    <property type="term" value="F:ATP binding"/>
    <property type="evidence" value="ECO:0007669"/>
    <property type="project" value="UniProtKB-UniRule"/>
</dbReference>
<proteinExistence type="predicted"/>
<accession>A0A6B3P245</accession>
<protein>
    <submittedName>
        <fullName evidence="4">Carbamoyl-phosphate synthase subunit L</fullName>
    </submittedName>
</protein>
<comment type="caution">
    <text evidence="4">The sequence shown here is derived from an EMBL/GenBank/DDBJ whole genome shotgun (WGS) entry which is preliminary data.</text>
</comment>
<keyword evidence="1" id="KW-0067">ATP-binding</keyword>
<accession>A0A6M0CUC2</accession>
<evidence type="ECO:0000313" key="6">
    <source>
        <dbReference type="Proteomes" id="UP000482634"/>
    </source>
</evidence>
<dbReference type="Gene3D" id="3.40.50.20">
    <property type="match status" value="1"/>
</dbReference>
<name>A0A6B3P245_9PSED</name>
<organism evidence="4 6">
    <name type="scientific">Pseudomonas brassicae</name>
    <dbReference type="NCBI Taxonomy" id="2708063"/>
    <lineage>
        <taxon>Bacteria</taxon>
        <taxon>Pseudomonadati</taxon>
        <taxon>Pseudomonadota</taxon>
        <taxon>Gammaproteobacteria</taxon>
        <taxon>Pseudomonadales</taxon>
        <taxon>Pseudomonadaceae</taxon>
        <taxon>Pseudomonas</taxon>
    </lineage>
</organism>
<evidence type="ECO:0000313" key="3">
    <source>
        <dbReference type="EMBL" id="NER59354.1"/>
    </source>
</evidence>
<sequence length="325" mass="36195">MKRILVSGASGVVGYGALRSLRQAGQACFLVGTSIYDDSVAPAFCDAFELAPPTGAPEYLEWLLDTLHRHRIDLLIPGIEVDMFHWLEHVVPIRATGAQPLLNTPELVKLCEDKWHFYQHLVAARVCCAIESSLEQDYADLVARFGLPFLLKPRRGFGSKGIVRVTSEAVFDQYREQLGSVLMAQPIVGTDDEEFTLSAFGDGAGGYFACMTLRRYLSSAGFTEKGEVSDSAPFLSEVDALCRVLRPLGPTNFQFRMLPQGPKLLEINPRVSSSTSIRTAFGYNECAMSLDYFLDQRDPVQPAIRRGRAVRYTEEQIFYEDGVYL</sequence>
<reference evidence="5 6" key="1">
    <citation type="submission" date="2020-02" db="EMBL/GenBank/DDBJ databases">
        <title>Broccoli isolated Pseudomonas sp.</title>
        <authorList>
            <person name="Fujikawa T."/>
            <person name="Sawada H."/>
        </authorList>
    </citation>
    <scope>NUCLEOTIDE SEQUENCE [LARGE SCALE GENOMIC DNA]</scope>
    <source>
        <strain evidence="4 6">MAFF212427</strain>
        <strain evidence="3 5">MAFF212428</strain>
    </source>
</reference>
<dbReference type="Pfam" id="PF15632">
    <property type="entry name" value="ATPgrasp_Ter"/>
    <property type="match status" value="1"/>
</dbReference>